<evidence type="ECO:0000256" key="1">
    <source>
        <dbReference type="SAM" id="Phobius"/>
    </source>
</evidence>
<sequence>MSKATIISAVVIVGMGAVGGGGYYYVAQQAEQKFQENINLIKSALPGSTLTYANHHISIFSQDVTMDKVVFKDDDGITYSADKVDIIFGLGNSLPKFIVDKVAIKEDGSDDNDVTVEHLELEDAKAEAGWIVIGNGAIKKLYPSKISFDLLNIQNFEYREGSHSNFKIAQYQMTNYGLSKKTDITLKDFLITAGSDKFKLSAITLNQVNLAEMSQDQEALFNNNDIYTISTQELMKRYSETFAKLKFDLFSIDQLQYKKQYIGTLKLAHYDMKNYGFGRQSDQSLKGFSLVDGFGGNNYFKLASLDVNGVDFSLIDRIYQNLNYTNYDLFMASFLAMQKDYIQQENAQKANISLTDLKSVFGDAQISLGSIKANVEVHQQGERQAIYSLDNLTFTLPKDYSNTQILTDLGYKVIFVSGILREQYQLQTKLLSLSLDQLLFKDIGQVSATFKANIPVNLNYNNLVDNLQNPDVKFREFTLTMKSTGFIEKFIQQVSQEQGISEEEVKKNIVNSVKAGSVYLETMSPTFAGEVIKAANQWVQDPQKTEIKLTSIPTSPLNGASLAGRNEQETFDLLNMHIKAEPVN</sequence>
<keyword evidence="1" id="KW-1133">Transmembrane helix</keyword>
<feature type="transmembrane region" description="Helical" evidence="1">
    <location>
        <begin position="6"/>
        <end position="26"/>
    </location>
</feature>
<dbReference type="EMBL" id="AGFR01000007">
    <property type="protein sequence ID" value="EHD13848.1"/>
    <property type="molecule type" value="Genomic_DNA"/>
</dbReference>
<organism evidence="2 3">
    <name type="scientific">Commensalibacter intestini A911</name>
    <dbReference type="NCBI Taxonomy" id="1088868"/>
    <lineage>
        <taxon>Bacteria</taxon>
        <taxon>Pseudomonadati</taxon>
        <taxon>Pseudomonadota</taxon>
        <taxon>Alphaproteobacteria</taxon>
        <taxon>Acetobacterales</taxon>
        <taxon>Acetobacteraceae</taxon>
    </lineage>
</organism>
<evidence type="ECO:0000313" key="3">
    <source>
        <dbReference type="Proteomes" id="UP000005939"/>
    </source>
</evidence>
<protein>
    <submittedName>
        <fullName evidence="2">Uncharacterized protein</fullName>
    </submittedName>
</protein>
<gene>
    <name evidence="2" type="ORF">CIN_12070</name>
</gene>
<comment type="caution">
    <text evidence="2">The sequence shown here is derived from an EMBL/GenBank/DDBJ whole genome shotgun (WGS) entry which is preliminary data.</text>
</comment>
<dbReference type="Proteomes" id="UP000005939">
    <property type="component" value="Unassembled WGS sequence"/>
</dbReference>
<dbReference type="AlphaFoldDB" id="G6F154"/>
<keyword evidence="1" id="KW-0812">Transmembrane</keyword>
<evidence type="ECO:0000313" key="2">
    <source>
        <dbReference type="EMBL" id="EHD13848.1"/>
    </source>
</evidence>
<dbReference type="STRING" id="1088868.CIN_12070"/>
<dbReference type="RefSeq" id="WP_008854197.1">
    <property type="nucleotide sequence ID" value="NZ_AGFR01000007.1"/>
</dbReference>
<keyword evidence="1" id="KW-0472">Membrane</keyword>
<name>G6F154_9PROT</name>
<proteinExistence type="predicted"/>
<accession>G6F154</accession>
<dbReference type="OrthoDB" id="7926122at2"/>
<reference evidence="2 3" key="1">
    <citation type="submission" date="2011-10" db="EMBL/GenBank/DDBJ databases">
        <title>Genome Sequence of Commensalibacter intestini A911, isolated from Drosophila gut.</title>
        <authorList>
            <person name="Lee W.-J."/>
            <person name="Kim E.-K."/>
        </authorList>
    </citation>
    <scope>NUCLEOTIDE SEQUENCE [LARGE SCALE GENOMIC DNA]</scope>
    <source>
        <strain evidence="2 3">A911</strain>
    </source>
</reference>